<accession>B1ZZM4</accession>
<feature type="chain" id="PRO_5002772280" description="DUF3108 domain-containing protein" evidence="1">
    <location>
        <begin position="23"/>
        <end position="284"/>
    </location>
</feature>
<evidence type="ECO:0000313" key="2">
    <source>
        <dbReference type="EMBL" id="ACB76425.1"/>
    </source>
</evidence>
<name>B1ZZM4_OPITP</name>
<protein>
    <recommendedName>
        <fullName evidence="4">DUF3108 domain-containing protein</fullName>
    </recommendedName>
</protein>
<dbReference type="STRING" id="452637.Oter_3145"/>
<dbReference type="RefSeq" id="WP_012375954.1">
    <property type="nucleotide sequence ID" value="NC_010571.1"/>
</dbReference>
<evidence type="ECO:0000256" key="1">
    <source>
        <dbReference type="SAM" id="SignalP"/>
    </source>
</evidence>
<sequence length="284" mass="31341">MQRLGLVLFLLFLAGGSRPAAASELALQDGERLSFRVAWGLFLHAGDITISARTEVEDGVPYTVVSTRTSTRGLLSKLFRFEGEAEAIFDQRTGQLRLYRESSVSKRKKTHTAVEIDPASGTAKYTDFINPERNATVTMPGECAADLIMTLVQTRNWNLAPGQKRDADVIFGRDIYELTVHALRTEPLRTSLGNFHTVVLEPRMEKTPPKGMFKRGSQVHVWIAQNDERRLPVMFEVEFSFGAGVATLTEYRPPGSPAEPVAGEPAKSGSLLDIARPLPLATIE</sequence>
<keyword evidence="3" id="KW-1185">Reference proteome</keyword>
<dbReference type="eggNOG" id="ENOG5033BHM">
    <property type="taxonomic scope" value="Bacteria"/>
</dbReference>
<dbReference type="OrthoDB" id="191107at2"/>
<reference evidence="2 3" key="1">
    <citation type="journal article" date="2011" name="J. Bacteriol.">
        <title>Genome sequence of the verrucomicrobium Opitutus terrae PB90-1, an abundant inhabitant of rice paddy soil ecosystems.</title>
        <authorList>
            <person name="van Passel M.W."/>
            <person name="Kant R."/>
            <person name="Palva A."/>
            <person name="Copeland A."/>
            <person name="Lucas S."/>
            <person name="Lapidus A."/>
            <person name="Glavina del Rio T."/>
            <person name="Pitluck S."/>
            <person name="Goltsman E."/>
            <person name="Clum A."/>
            <person name="Sun H."/>
            <person name="Schmutz J."/>
            <person name="Larimer F.W."/>
            <person name="Land M.L."/>
            <person name="Hauser L."/>
            <person name="Kyrpides N."/>
            <person name="Mikhailova N."/>
            <person name="Richardson P.P."/>
            <person name="Janssen P.H."/>
            <person name="de Vos W.M."/>
            <person name="Smidt H."/>
        </authorList>
    </citation>
    <scope>NUCLEOTIDE SEQUENCE [LARGE SCALE GENOMIC DNA]</scope>
    <source>
        <strain evidence="3">DSM 11246 / JCM 15787 / PB90-1</strain>
    </source>
</reference>
<evidence type="ECO:0000313" key="3">
    <source>
        <dbReference type="Proteomes" id="UP000007013"/>
    </source>
</evidence>
<feature type="signal peptide" evidence="1">
    <location>
        <begin position="1"/>
        <end position="22"/>
    </location>
</feature>
<dbReference type="Proteomes" id="UP000007013">
    <property type="component" value="Chromosome"/>
</dbReference>
<dbReference type="EMBL" id="CP001032">
    <property type="protein sequence ID" value="ACB76425.1"/>
    <property type="molecule type" value="Genomic_DNA"/>
</dbReference>
<evidence type="ECO:0008006" key="4">
    <source>
        <dbReference type="Google" id="ProtNLM"/>
    </source>
</evidence>
<keyword evidence="1" id="KW-0732">Signal</keyword>
<dbReference type="AlphaFoldDB" id="B1ZZM4"/>
<dbReference type="HOGENOM" id="CLU_979489_0_0_0"/>
<dbReference type="KEGG" id="ote:Oter_3145"/>
<organism evidence="2 3">
    <name type="scientific">Opitutus terrae (strain DSM 11246 / JCM 15787 / PB90-1)</name>
    <dbReference type="NCBI Taxonomy" id="452637"/>
    <lineage>
        <taxon>Bacteria</taxon>
        <taxon>Pseudomonadati</taxon>
        <taxon>Verrucomicrobiota</taxon>
        <taxon>Opitutia</taxon>
        <taxon>Opitutales</taxon>
        <taxon>Opitutaceae</taxon>
        <taxon>Opitutus</taxon>
    </lineage>
</organism>
<gene>
    <name evidence="2" type="ordered locus">Oter_3145</name>
</gene>
<dbReference type="Pfam" id="PF11306">
    <property type="entry name" value="DUF3108"/>
    <property type="match status" value="1"/>
</dbReference>
<dbReference type="InterPro" id="IPR021457">
    <property type="entry name" value="DUF3108"/>
</dbReference>
<proteinExistence type="predicted"/>